<feature type="transmembrane region" description="Helical" evidence="2">
    <location>
        <begin position="1485"/>
        <end position="1502"/>
    </location>
</feature>
<proteinExistence type="predicted"/>
<dbReference type="Proteomes" id="UP001501690">
    <property type="component" value="Unassembled WGS sequence"/>
</dbReference>
<evidence type="ECO:0000313" key="6">
    <source>
        <dbReference type="Proteomes" id="UP001501690"/>
    </source>
</evidence>
<dbReference type="InterPro" id="IPR032109">
    <property type="entry name" value="Big_3_5"/>
</dbReference>
<keyword evidence="3" id="KW-0732">Signal</keyword>
<keyword evidence="2" id="KW-1133">Transmembrane helix</keyword>
<feature type="region of interest" description="Disordered" evidence="1">
    <location>
        <begin position="1352"/>
        <end position="1377"/>
    </location>
</feature>
<feature type="domain" description="Bacterial Ig-like" evidence="4">
    <location>
        <begin position="244"/>
        <end position="325"/>
    </location>
</feature>
<dbReference type="EMBL" id="BAAAPL010000001">
    <property type="protein sequence ID" value="GAA1695771.1"/>
    <property type="molecule type" value="Genomic_DNA"/>
</dbReference>
<gene>
    <name evidence="5" type="ORF">GCM10009808_11250</name>
</gene>
<dbReference type="NCBIfam" id="TIGR03769">
    <property type="entry name" value="P_ac_wall_RPT"/>
    <property type="match status" value="1"/>
</dbReference>
<feature type="compositionally biased region" description="Acidic residues" evidence="1">
    <location>
        <begin position="1352"/>
        <end position="1365"/>
    </location>
</feature>
<name>A0ABP4TY44_9MICO</name>
<comment type="caution">
    <text evidence="5">The sequence shown here is derived from an EMBL/GenBank/DDBJ whole genome shotgun (WGS) entry which is preliminary data.</text>
</comment>
<keyword evidence="2" id="KW-0472">Membrane</keyword>
<sequence length="1510" mass="159871">MITAPAPVKRVGAAVATVALGITALVLPAQAATAADGAAPAPTEYRVLADIHTDAVSTFLDDGQLTLATKADVDEGNHTRFEAEDVWFHVNNDAKMSWPAGYEFVAAEGADVWLAPEVQNYATLWPGFSTESVLSGTFDDNLTTLTLVDVTGPGDVELWTSGVFGDPNRFWSSDEDLTELVLNANQHMHANWAFTAAGTYEITVRADATIAGTPQTDTATYTFIIGDLPEQVSTTTTMHLDGASSVVVGAAAEFHASVEPSSAEGYVEFREGETVLGYEEVVDGEAEFETAALTIGTHTVTAHFVPETSNLWTASASSAVDVTVTQESGVEFAIVGVEDSYAPGDTLDATLVGMTLDPDATEYGQKFRWRLVPPGWDGDLSYTSILVKASLDADYSQVVDMSHDGYGLIGYVLNCTSSSSTCSKNEIVAQTPVVTINVVPEGTAPTISVAEGDAVAMYPGDSIRFEATGLDLADGESTNWVIRPVAEWTAPGSVLAPVATEDSLELTQTSYASCSCSGDAAIQILNSDGVVVRQSEPVAFSQATFELMTSGLQGLYMAGATAHLSGEIYPERESDADFTYQWLFATSTINLLLGDVEVWGEGTGSVPSIDHEVDMADNEGYLILTANKPGFSNNSVYLGSRVAESEQLRVYVSDDPDAQLFFFNDLSAHYHTGDTVDLELTVAPAPGDDDVITWEWLWPGGEWESFPGISGESYSLTAEQALDDVQVRATIDFADTERESLVAGPVTIEVDDHGAAAKQVPSIAGETTYYEGEPLGLSLSLPENGQTMLTDILWEKQDAGSEEWAVIDGETSTTLSTQTAVADSGASYRVTVLTPTGAVAYGPSEAVTIQVIDVTSMSLMGIQNSYTAGDTLNATVVGHTLGEGESFEWRLRWAGDTTSTGYTTTTGVTGGAISRVLSAAEGDFEIAVQLKSGSETLATTPWVALHVEDLVETPILSVTGANPGYVGEDLFMSIPEDYVLADGDTVRIASKSSKVWSYSSSWWLEQSDTSWKYESGEVDRDFVAQVVRDGVVIAQSDEPVAVVVNERELLLSGMQTVYRDGQTAHVEAEVYPYDENLTTAIWYIGYNGGDYILSGPAVEGSTDPANLYGEFPATLDIDGYTLALTVLYTFPSGKRVTAASLNAGIDVVPADTEGQLFFFKALSDHYHQGSDINLELAADPALADGDTVAWEWKWPDGDWTTLPAAEGLQHTLTAEQALDGVEVRATLDFAGTELDSIVSEPVTMEIDDHGASAHQVPSIAGVTAYTEGEPLALSMSLPDGVDTMLDTMKWEQQASDESELWTAIEGASSSMLSSVVSAADDGTSYRVSILTPTGEVAYGPSEPVTISVAAAEEDPGTGTEEPEGSPEDRTGDDLDGISEGGIVLSDTELEPGDSVTIELGSGHADEWVAAWMFSTPTLLTGDWILASSSGTVSVIVPADTPVGDHRIAVFAADGTLIGWAAVTVTADGATVTGLSGTGGIFSPEWIALPTAAVLGGVLLILLRRHHRDEA</sequence>
<evidence type="ECO:0000256" key="2">
    <source>
        <dbReference type="SAM" id="Phobius"/>
    </source>
</evidence>
<feature type="chain" id="PRO_5046060538" description="Bacterial Ig-like domain-containing protein" evidence="3">
    <location>
        <begin position="32"/>
        <end position="1510"/>
    </location>
</feature>
<dbReference type="Pfam" id="PF16640">
    <property type="entry name" value="Big_3_5"/>
    <property type="match status" value="1"/>
</dbReference>
<evidence type="ECO:0000313" key="5">
    <source>
        <dbReference type="EMBL" id="GAA1695771.1"/>
    </source>
</evidence>
<dbReference type="RefSeq" id="WP_344070276.1">
    <property type="nucleotide sequence ID" value="NZ_BAAAPL010000001.1"/>
</dbReference>
<reference evidence="6" key="1">
    <citation type="journal article" date="2019" name="Int. J. Syst. Evol. Microbiol.">
        <title>The Global Catalogue of Microorganisms (GCM) 10K type strain sequencing project: providing services to taxonomists for standard genome sequencing and annotation.</title>
        <authorList>
            <consortium name="The Broad Institute Genomics Platform"/>
            <consortium name="The Broad Institute Genome Sequencing Center for Infectious Disease"/>
            <person name="Wu L."/>
            <person name="Ma J."/>
        </authorList>
    </citation>
    <scope>NUCLEOTIDE SEQUENCE [LARGE SCALE GENOMIC DNA]</scope>
    <source>
        <strain evidence="6">JCM 15577</strain>
    </source>
</reference>
<feature type="signal peptide" evidence="3">
    <location>
        <begin position="1"/>
        <end position="31"/>
    </location>
</feature>
<dbReference type="NCBIfam" id="NF038134">
    <property type="entry name" value="choice_anch_M"/>
    <property type="match status" value="1"/>
</dbReference>
<keyword evidence="6" id="KW-1185">Reference proteome</keyword>
<evidence type="ECO:0000256" key="1">
    <source>
        <dbReference type="SAM" id="MobiDB-lite"/>
    </source>
</evidence>
<organism evidence="5 6">
    <name type="scientific">Microbacterium sediminicola</name>
    <dbReference type="NCBI Taxonomy" id="415210"/>
    <lineage>
        <taxon>Bacteria</taxon>
        <taxon>Bacillati</taxon>
        <taxon>Actinomycetota</taxon>
        <taxon>Actinomycetes</taxon>
        <taxon>Micrococcales</taxon>
        <taxon>Microbacteriaceae</taxon>
        <taxon>Microbacterium</taxon>
    </lineage>
</organism>
<accession>A0ABP4TY44</accession>
<dbReference type="Gene3D" id="2.60.40.10">
    <property type="entry name" value="Immunoglobulins"/>
    <property type="match status" value="1"/>
</dbReference>
<evidence type="ECO:0000256" key="3">
    <source>
        <dbReference type="SAM" id="SignalP"/>
    </source>
</evidence>
<keyword evidence="2" id="KW-0812">Transmembrane</keyword>
<dbReference type="InterPro" id="IPR022435">
    <property type="entry name" value="Surface-anchored_actinobac"/>
</dbReference>
<protein>
    <recommendedName>
        <fullName evidence="4">Bacterial Ig-like domain-containing protein</fullName>
    </recommendedName>
</protein>
<evidence type="ECO:0000259" key="4">
    <source>
        <dbReference type="Pfam" id="PF16640"/>
    </source>
</evidence>
<dbReference type="InterPro" id="IPR013783">
    <property type="entry name" value="Ig-like_fold"/>
</dbReference>